<dbReference type="Gene3D" id="3.30.70.120">
    <property type="match status" value="1"/>
</dbReference>
<dbReference type="InterPro" id="IPR002187">
    <property type="entry name" value="N-reg_PII"/>
</dbReference>
<evidence type="ECO:0000313" key="3">
    <source>
        <dbReference type="EMBL" id="TYZ21978.1"/>
    </source>
</evidence>
<evidence type="ECO:0000256" key="1">
    <source>
        <dbReference type="PIRSR" id="PIRSR602187-50"/>
    </source>
</evidence>
<dbReference type="PRINTS" id="PR00340">
    <property type="entry name" value="PIIGLNB"/>
</dbReference>
<dbReference type="OrthoDB" id="9802729at2"/>
<dbReference type="PROSITE" id="PS51343">
    <property type="entry name" value="PII_GLNB_DOM"/>
    <property type="match status" value="1"/>
</dbReference>
<organism evidence="3 4">
    <name type="scientific">Selenomonas ruminis</name>
    <dbReference type="NCBI Taxonomy" id="2593411"/>
    <lineage>
        <taxon>Bacteria</taxon>
        <taxon>Bacillati</taxon>
        <taxon>Bacillota</taxon>
        <taxon>Negativicutes</taxon>
        <taxon>Selenomonadales</taxon>
        <taxon>Selenomonadaceae</taxon>
        <taxon>Selenomonas</taxon>
    </lineage>
</organism>
<dbReference type="GO" id="GO:0005829">
    <property type="term" value="C:cytosol"/>
    <property type="evidence" value="ECO:0007669"/>
    <property type="project" value="TreeGrafter"/>
</dbReference>
<comment type="caution">
    <text evidence="3">The sequence shown here is derived from an EMBL/GenBank/DDBJ whole genome shotgun (WGS) entry which is preliminary data.</text>
</comment>
<proteinExistence type="inferred from homology"/>
<gene>
    <name evidence="3" type="ORF">FZ040_09365</name>
</gene>
<dbReference type="GO" id="GO:0030234">
    <property type="term" value="F:enzyme regulator activity"/>
    <property type="evidence" value="ECO:0007669"/>
    <property type="project" value="InterPro"/>
</dbReference>
<evidence type="ECO:0000256" key="2">
    <source>
        <dbReference type="RuleBase" id="RU003936"/>
    </source>
</evidence>
<name>A0A5D6W588_9FIRM</name>
<sequence>MKITKIEIITRSSKLDDLMRALNEIGVLGMTVSQVFGCGLQKGHEEVYRGKKYDINLVPKIKIETVICEVPVEKVLDTAQKVLRTGSFGDGKIFVTELTDAVRIRTGQRGAEAIKDIPGEKKEA</sequence>
<accession>A0A5D6W588</accession>
<dbReference type="EMBL" id="VTOY01000007">
    <property type="protein sequence ID" value="TYZ21978.1"/>
    <property type="molecule type" value="Genomic_DNA"/>
</dbReference>
<dbReference type="GO" id="GO:0005524">
    <property type="term" value="F:ATP binding"/>
    <property type="evidence" value="ECO:0007669"/>
    <property type="project" value="TreeGrafter"/>
</dbReference>
<protein>
    <submittedName>
        <fullName evidence="3">P-II family nitrogen regulator</fullName>
    </submittedName>
</protein>
<reference evidence="3 4" key="1">
    <citation type="submission" date="2019-08" db="EMBL/GenBank/DDBJ databases">
        <title>Selenomonas sp. mPRGC5 and Selenomonas sp. mPRGC8 isolated from ruminal fluid of dairy goat (Capra hircus).</title>
        <authorList>
            <person name="Poothong S."/>
            <person name="Nuengjamnong C."/>
            <person name="Tanasupawat S."/>
        </authorList>
    </citation>
    <scope>NUCLEOTIDE SEQUENCE [LARGE SCALE GENOMIC DNA]</scope>
    <source>
        <strain evidence="4">mPRGC5</strain>
    </source>
</reference>
<comment type="similarity">
    <text evidence="2">Belongs to the P(II) protein family.</text>
</comment>
<dbReference type="PANTHER" id="PTHR30115:SF11">
    <property type="entry name" value="NITROGEN REGULATORY PROTEIN P-II HOMOLOG"/>
    <property type="match status" value="1"/>
</dbReference>
<dbReference type="GO" id="GO:0006808">
    <property type="term" value="P:regulation of nitrogen utilization"/>
    <property type="evidence" value="ECO:0007669"/>
    <property type="project" value="InterPro"/>
</dbReference>
<dbReference type="Pfam" id="PF00543">
    <property type="entry name" value="P-II"/>
    <property type="match status" value="1"/>
</dbReference>
<dbReference type="SUPFAM" id="SSF54913">
    <property type="entry name" value="GlnB-like"/>
    <property type="match status" value="1"/>
</dbReference>
<feature type="modified residue" description="O-UMP-tyrosine" evidence="1">
    <location>
        <position position="53"/>
    </location>
</feature>
<dbReference type="AlphaFoldDB" id="A0A5D6W588"/>
<keyword evidence="1" id="KW-0597">Phosphoprotein</keyword>
<dbReference type="InterPro" id="IPR017918">
    <property type="entry name" value="N-reg_PII_CS"/>
</dbReference>
<dbReference type="Proteomes" id="UP000323646">
    <property type="component" value="Unassembled WGS sequence"/>
</dbReference>
<dbReference type="PROSITE" id="PS00638">
    <property type="entry name" value="PII_GLNB_CTER"/>
    <property type="match status" value="1"/>
</dbReference>
<dbReference type="PANTHER" id="PTHR30115">
    <property type="entry name" value="NITROGEN REGULATORY PROTEIN P-II"/>
    <property type="match status" value="1"/>
</dbReference>
<dbReference type="InterPro" id="IPR011322">
    <property type="entry name" value="N-reg_PII-like_a/b"/>
</dbReference>
<evidence type="ECO:0000313" key="4">
    <source>
        <dbReference type="Proteomes" id="UP000323646"/>
    </source>
</evidence>
<dbReference type="RefSeq" id="WP_149171750.1">
    <property type="nucleotide sequence ID" value="NZ_VTOY01000007.1"/>
</dbReference>
<dbReference type="InterPro" id="IPR015867">
    <property type="entry name" value="N-reg_PII/ATP_PRibTrfase_C"/>
</dbReference>
<keyword evidence="4" id="KW-1185">Reference proteome</keyword>
<dbReference type="SMART" id="SM00938">
    <property type="entry name" value="P-II"/>
    <property type="match status" value="1"/>
</dbReference>